<evidence type="ECO:0000256" key="3">
    <source>
        <dbReference type="ARBA" id="ARBA00022679"/>
    </source>
</evidence>
<dbReference type="PANTHER" id="PTHR18919:SF107">
    <property type="entry name" value="ACETYL-COA ACETYLTRANSFERASE, CYTOSOLIC"/>
    <property type="match status" value="1"/>
</dbReference>
<evidence type="ECO:0000256" key="6">
    <source>
        <dbReference type="ARBA" id="ARBA00040529"/>
    </source>
</evidence>
<dbReference type="Proteomes" id="UP000198251">
    <property type="component" value="Chromosome I"/>
</dbReference>
<dbReference type="Gene3D" id="3.40.47.10">
    <property type="match status" value="2"/>
</dbReference>
<dbReference type="SUPFAM" id="SSF53901">
    <property type="entry name" value="Thiolase-like"/>
    <property type="match status" value="2"/>
</dbReference>
<protein>
    <recommendedName>
        <fullName evidence="6">Probable acetyl-CoA acetyltransferase</fullName>
        <ecNumber evidence="2">2.3.1.9</ecNumber>
    </recommendedName>
    <alternativeName>
        <fullName evidence="5">Acetoacetyl-CoA thiolase</fullName>
    </alternativeName>
</protein>
<feature type="domain" description="Thiolase C-terminal" evidence="10">
    <location>
        <begin position="270"/>
        <end position="390"/>
    </location>
</feature>
<dbReference type="InterPro" id="IPR020613">
    <property type="entry name" value="Thiolase_CS"/>
</dbReference>
<dbReference type="InterPro" id="IPR016039">
    <property type="entry name" value="Thiolase-like"/>
</dbReference>
<dbReference type="RefSeq" id="WP_088998691.1">
    <property type="nucleotide sequence ID" value="NZ_JBEZEO010000001.1"/>
</dbReference>
<dbReference type="AlphaFoldDB" id="A0A1C5G3X7"/>
<organism evidence="11 12">
    <name type="scientific">Micromonospora echinofusca</name>
    <dbReference type="NCBI Taxonomy" id="47858"/>
    <lineage>
        <taxon>Bacteria</taxon>
        <taxon>Bacillati</taxon>
        <taxon>Actinomycetota</taxon>
        <taxon>Actinomycetes</taxon>
        <taxon>Micromonosporales</taxon>
        <taxon>Micromonosporaceae</taxon>
        <taxon>Micromonospora</taxon>
    </lineage>
</organism>
<dbReference type="GO" id="GO:0003985">
    <property type="term" value="F:acetyl-CoA C-acetyltransferase activity"/>
    <property type="evidence" value="ECO:0007669"/>
    <property type="project" value="UniProtKB-EC"/>
</dbReference>
<feature type="active site" description="Proton acceptor" evidence="7">
    <location>
        <position position="378"/>
    </location>
</feature>
<proteinExistence type="inferred from homology"/>
<evidence type="ECO:0000256" key="1">
    <source>
        <dbReference type="ARBA" id="ARBA00010982"/>
    </source>
</evidence>
<dbReference type="NCBIfam" id="TIGR01930">
    <property type="entry name" value="AcCoA-C-Actrans"/>
    <property type="match status" value="1"/>
</dbReference>
<dbReference type="InterPro" id="IPR002155">
    <property type="entry name" value="Thiolase"/>
</dbReference>
<evidence type="ECO:0000256" key="7">
    <source>
        <dbReference type="PIRSR" id="PIRSR000429-1"/>
    </source>
</evidence>
<name>A0A1C5G3X7_MICEH</name>
<evidence type="ECO:0000256" key="5">
    <source>
        <dbReference type="ARBA" id="ARBA00030755"/>
    </source>
</evidence>
<dbReference type="PROSITE" id="PS00737">
    <property type="entry name" value="THIOLASE_2"/>
    <property type="match status" value="1"/>
</dbReference>
<dbReference type="InterPro" id="IPR020616">
    <property type="entry name" value="Thiolase_N"/>
</dbReference>
<reference evidence="11 12" key="1">
    <citation type="submission" date="2016-06" db="EMBL/GenBank/DDBJ databases">
        <authorList>
            <person name="Kjaerup R.B."/>
            <person name="Dalgaard T.S."/>
            <person name="Juul-Madsen H.R."/>
        </authorList>
    </citation>
    <scope>NUCLEOTIDE SEQUENCE [LARGE SCALE GENOMIC DNA]</scope>
    <source>
        <strain evidence="11 12">DSM 43913</strain>
    </source>
</reference>
<dbReference type="FunFam" id="3.40.47.10:FF:000010">
    <property type="entry name" value="Acetyl-CoA acetyltransferase (Thiolase)"/>
    <property type="match status" value="1"/>
</dbReference>
<evidence type="ECO:0000259" key="10">
    <source>
        <dbReference type="Pfam" id="PF02803"/>
    </source>
</evidence>
<dbReference type="GeneID" id="95800605"/>
<accession>A0A1C5G3X7</accession>
<keyword evidence="4 8" id="KW-0012">Acyltransferase</keyword>
<dbReference type="Pfam" id="PF00108">
    <property type="entry name" value="Thiolase_N"/>
    <property type="match status" value="1"/>
</dbReference>
<dbReference type="PANTHER" id="PTHR18919">
    <property type="entry name" value="ACETYL-COA C-ACYLTRANSFERASE"/>
    <property type="match status" value="1"/>
</dbReference>
<dbReference type="InterPro" id="IPR020615">
    <property type="entry name" value="Thiolase_acyl_enz_int_AS"/>
</dbReference>
<dbReference type="PROSITE" id="PS00099">
    <property type="entry name" value="THIOLASE_3"/>
    <property type="match status" value="1"/>
</dbReference>
<evidence type="ECO:0000313" key="12">
    <source>
        <dbReference type="Proteomes" id="UP000198251"/>
    </source>
</evidence>
<sequence>MASVIVSGARTPMGRLLGNLKDLPATRLGGVAIKAALERAGVAPEQVQYVIMGQVLQAGAGQIPARQAAVEAGIPMSVPALTVNKVCLSGLDAIALADQLIRAGEFDIVVAGGMESMTNAPHLLLGQRGGYKYGDVVVKDHMALDGLTDAWDSCAMGESTERHNARHGITREEQDAFAATSHQRAAAAQKNGHFSEEIAPVVIPQRKGDPLVISEDEGIRPDTTAESLAKLRPAFAKDGTITAGSSSPISDGAAAVVVMSKAKAKELGLTWLAEIGAHGNVAGPDNSLHSQPSNAIQHALKKGGLGIEDLDLIEINEAFAQVGIQSTRDLGVSPDKVNVNGGAIALGHPIGMSGARLVLTLALELKRRGGGTGAAALCGGGGQGDALIIHVPAPGESGH</sequence>
<dbReference type="InterPro" id="IPR020617">
    <property type="entry name" value="Thiolase_C"/>
</dbReference>
<comment type="similarity">
    <text evidence="1 8">Belongs to the thiolase-like superfamily. Thiolase family.</text>
</comment>
<dbReference type="Pfam" id="PF02803">
    <property type="entry name" value="Thiolase_C"/>
    <property type="match status" value="1"/>
</dbReference>
<keyword evidence="12" id="KW-1185">Reference proteome</keyword>
<evidence type="ECO:0000256" key="8">
    <source>
        <dbReference type="RuleBase" id="RU003557"/>
    </source>
</evidence>
<dbReference type="EC" id="2.3.1.9" evidence="2"/>
<evidence type="ECO:0000259" key="9">
    <source>
        <dbReference type="Pfam" id="PF00108"/>
    </source>
</evidence>
<dbReference type="PIRSF" id="PIRSF000429">
    <property type="entry name" value="Ac-CoA_Ac_transf"/>
    <property type="match status" value="1"/>
</dbReference>
<dbReference type="InterPro" id="IPR020610">
    <property type="entry name" value="Thiolase_AS"/>
</dbReference>
<feature type="active site" description="Proton acceptor" evidence="7">
    <location>
        <position position="348"/>
    </location>
</feature>
<evidence type="ECO:0000256" key="2">
    <source>
        <dbReference type="ARBA" id="ARBA00012705"/>
    </source>
</evidence>
<feature type="active site" description="Acyl-thioester intermediate" evidence="7">
    <location>
        <position position="87"/>
    </location>
</feature>
<dbReference type="CDD" id="cd00751">
    <property type="entry name" value="thiolase"/>
    <property type="match status" value="1"/>
</dbReference>
<feature type="domain" description="Thiolase N-terminal" evidence="9">
    <location>
        <begin position="4"/>
        <end position="261"/>
    </location>
</feature>
<gene>
    <name evidence="11" type="ORF">GA0070610_0712</name>
</gene>
<keyword evidence="3 8" id="KW-0808">Transferase</keyword>
<dbReference type="EMBL" id="LT607733">
    <property type="protein sequence ID" value="SCG14507.1"/>
    <property type="molecule type" value="Genomic_DNA"/>
</dbReference>
<evidence type="ECO:0000256" key="4">
    <source>
        <dbReference type="ARBA" id="ARBA00023315"/>
    </source>
</evidence>
<evidence type="ECO:0000313" key="11">
    <source>
        <dbReference type="EMBL" id="SCG14507.1"/>
    </source>
</evidence>
<dbReference type="PROSITE" id="PS00098">
    <property type="entry name" value="THIOLASE_1"/>
    <property type="match status" value="1"/>
</dbReference>